<dbReference type="InterPro" id="IPR027417">
    <property type="entry name" value="P-loop_NTPase"/>
</dbReference>
<dbReference type="NCBIfam" id="NF006746">
    <property type="entry name" value="PRK09270.1-5"/>
    <property type="match status" value="1"/>
</dbReference>
<dbReference type="AlphaFoldDB" id="A0A549TDV8"/>
<proteinExistence type="predicted"/>
<dbReference type="GO" id="GO:0005524">
    <property type="term" value="F:ATP binding"/>
    <property type="evidence" value="ECO:0007669"/>
    <property type="project" value="InterPro"/>
</dbReference>
<keyword evidence="3" id="KW-1185">Reference proteome</keyword>
<dbReference type="Proteomes" id="UP000316801">
    <property type="component" value="Unassembled WGS sequence"/>
</dbReference>
<feature type="domain" description="Phosphoribulokinase/uridine kinase" evidence="1">
    <location>
        <begin position="28"/>
        <end position="174"/>
    </location>
</feature>
<keyword evidence="2" id="KW-0418">Kinase</keyword>
<sequence length="215" mass="23427">MSAVPENIDRIVRAAEARFESAGGRRILIAVAGAPGSGKSTLAEGAVAGLNARRPGLAALFPMDGFHYDDAVLEAMGRRAHKGAIDTFDADGFRHMIERLRANTDATVAVPVFDRTIEISRAGGRLIGQETGIIVCEGNYLLMRTAPWDRLKPLFDLTIFVDVSEAVLRERLSRRWRDLGLPEAETARKVDENDLPNGRFVKADSAEADLAILND</sequence>
<accession>A0A549TDV8</accession>
<reference evidence="2 3" key="1">
    <citation type="submission" date="2019-07" db="EMBL/GenBank/DDBJ databases">
        <title>Ln-dependent methylotrophs.</title>
        <authorList>
            <person name="Tani A."/>
        </authorList>
    </citation>
    <scope>NUCLEOTIDE SEQUENCE [LARGE SCALE GENOMIC DNA]</scope>
    <source>
        <strain evidence="2 3">SM12</strain>
    </source>
</reference>
<dbReference type="InterPro" id="IPR006083">
    <property type="entry name" value="PRK/URK"/>
</dbReference>
<comment type="caution">
    <text evidence="2">The sequence shown here is derived from an EMBL/GenBank/DDBJ whole genome shotgun (WGS) entry which is preliminary data.</text>
</comment>
<organism evidence="2 3">
    <name type="scientific">Rhizobium straminoryzae</name>
    <dbReference type="NCBI Taxonomy" id="1387186"/>
    <lineage>
        <taxon>Bacteria</taxon>
        <taxon>Pseudomonadati</taxon>
        <taxon>Pseudomonadota</taxon>
        <taxon>Alphaproteobacteria</taxon>
        <taxon>Hyphomicrobiales</taxon>
        <taxon>Rhizobiaceae</taxon>
        <taxon>Rhizobium/Agrobacterium group</taxon>
        <taxon>Rhizobium</taxon>
    </lineage>
</organism>
<protein>
    <submittedName>
        <fullName evidence="2">Nucleoside/nucleotide kinase family protein</fullName>
    </submittedName>
</protein>
<gene>
    <name evidence="2" type="ORF">FNA46_06890</name>
</gene>
<dbReference type="SUPFAM" id="SSF52540">
    <property type="entry name" value="P-loop containing nucleoside triphosphate hydrolases"/>
    <property type="match status" value="1"/>
</dbReference>
<dbReference type="GO" id="GO:0016301">
    <property type="term" value="F:kinase activity"/>
    <property type="evidence" value="ECO:0007669"/>
    <property type="project" value="UniProtKB-KW"/>
</dbReference>
<evidence type="ECO:0000259" key="1">
    <source>
        <dbReference type="Pfam" id="PF00485"/>
    </source>
</evidence>
<dbReference type="RefSeq" id="WP_143124380.1">
    <property type="nucleotide sequence ID" value="NZ_VJMG01000015.1"/>
</dbReference>
<dbReference type="PANTHER" id="PTHR10285">
    <property type="entry name" value="URIDINE KINASE"/>
    <property type="match status" value="1"/>
</dbReference>
<dbReference type="EMBL" id="VJMG01000015">
    <property type="protein sequence ID" value="TRL40270.1"/>
    <property type="molecule type" value="Genomic_DNA"/>
</dbReference>
<keyword evidence="2" id="KW-0808">Transferase</keyword>
<dbReference type="Gene3D" id="3.40.50.300">
    <property type="entry name" value="P-loop containing nucleotide triphosphate hydrolases"/>
    <property type="match status" value="1"/>
</dbReference>
<dbReference type="Pfam" id="PF00485">
    <property type="entry name" value="PRK"/>
    <property type="match status" value="1"/>
</dbReference>
<evidence type="ECO:0000313" key="2">
    <source>
        <dbReference type="EMBL" id="TRL40270.1"/>
    </source>
</evidence>
<name>A0A549TDV8_9HYPH</name>
<evidence type="ECO:0000313" key="3">
    <source>
        <dbReference type="Proteomes" id="UP000316801"/>
    </source>
</evidence>